<dbReference type="Pfam" id="PF25205">
    <property type="entry name" value="DUF7835"/>
    <property type="match status" value="1"/>
</dbReference>
<reference evidence="2 3" key="1">
    <citation type="journal article" date="2019" name="Int. J. Syst. Evol. Microbiol.">
        <title>The Global Catalogue of Microorganisms (GCM) 10K type strain sequencing project: providing services to taxonomists for standard genome sequencing and annotation.</title>
        <authorList>
            <consortium name="The Broad Institute Genomics Platform"/>
            <consortium name="The Broad Institute Genome Sequencing Center for Infectious Disease"/>
            <person name="Wu L."/>
            <person name="Ma J."/>
        </authorList>
    </citation>
    <scope>NUCLEOTIDE SEQUENCE [LARGE SCALE GENOMIC DNA]</scope>
    <source>
        <strain evidence="2 3">CGMCC 1.12237</strain>
    </source>
</reference>
<organism evidence="2 3">
    <name type="scientific">Salinirubrum litoreum</name>
    <dbReference type="NCBI Taxonomy" id="1126234"/>
    <lineage>
        <taxon>Archaea</taxon>
        <taxon>Methanobacteriati</taxon>
        <taxon>Methanobacteriota</taxon>
        <taxon>Stenosarchaea group</taxon>
        <taxon>Halobacteria</taxon>
        <taxon>Halobacteriales</taxon>
        <taxon>Haloferacaceae</taxon>
        <taxon>Salinirubrum</taxon>
    </lineage>
</organism>
<evidence type="ECO:0000313" key="2">
    <source>
        <dbReference type="EMBL" id="MFC5366362.1"/>
    </source>
</evidence>
<accession>A0ABD5R8S0</accession>
<feature type="domain" description="DUF7835" evidence="1">
    <location>
        <begin position="1"/>
        <end position="66"/>
    </location>
</feature>
<evidence type="ECO:0000313" key="3">
    <source>
        <dbReference type="Proteomes" id="UP001596201"/>
    </source>
</evidence>
<dbReference type="EMBL" id="JBHSKX010000001">
    <property type="protein sequence ID" value="MFC5366362.1"/>
    <property type="molecule type" value="Genomic_DNA"/>
</dbReference>
<proteinExistence type="predicted"/>
<dbReference type="InterPro" id="IPR057157">
    <property type="entry name" value="DUF7835"/>
</dbReference>
<name>A0ABD5R8S0_9EURY</name>
<keyword evidence="3" id="KW-1185">Reference proteome</keyword>
<dbReference type="Proteomes" id="UP001596201">
    <property type="component" value="Unassembled WGS sequence"/>
</dbReference>
<comment type="caution">
    <text evidence="2">The sequence shown here is derived from an EMBL/GenBank/DDBJ whole genome shotgun (WGS) entry which is preliminary data.</text>
</comment>
<gene>
    <name evidence="2" type="ORF">ACFPJ5_05380</name>
</gene>
<dbReference type="AlphaFoldDB" id="A0ABD5R8S0"/>
<protein>
    <recommendedName>
        <fullName evidence="1">DUF7835 domain-containing protein</fullName>
    </recommendedName>
</protein>
<sequence length="66" mass="7624">MATKPTDLDRMTEPCERCGTETHHDVHVEIRTESAKQKNAQFSREPYRVATCQRCGDEQSQRMNNA</sequence>
<evidence type="ECO:0000259" key="1">
    <source>
        <dbReference type="Pfam" id="PF25205"/>
    </source>
</evidence>
<dbReference type="RefSeq" id="WP_227228288.1">
    <property type="nucleotide sequence ID" value="NZ_JAJCVJ010000001.1"/>
</dbReference>